<keyword evidence="1" id="KW-0472">Membrane</keyword>
<dbReference type="AlphaFoldDB" id="A0A0D0AX13"/>
<protein>
    <submittedName>
        <fullName evidence="2">Uncharacterized protein</fullName>
    </submittedName>
</protein>
<accession>A0A0D0AX13</accession>
<proteinExistence type="predicted"/>
<feature type="transmembrane region" description="Helical" evidence="1">
    <location>
        <begin position="28"/>
        <end position="46"/>
    </location>
</feature>
<name>A0A0D0AX13_9AGAM</name>
<dbReference type="EMBL" id="KN835241">
    <property type="protein sequence ID" value="KIK42364.1"/>
    <property type="molecule type" value="Genomic_DNA"/>
</dbReference>
<evidence type="ECO:0000313" key="2">
    <source>
        <dbReference type="EMBL" id="KIK42364.1"/>
    </source>
</evidence>
<sequence>MNVFCGRSSGWSACIFLHLQQRLEPCCIHAGFNFLIVLALLCYPTWANDRSRNERKCDGHRLSPDLDFLSLNLILRYQRHGPVI</sequence>
<reference evidence="2 3" key="1">
    <citation type="submission" date="2014-04" db="EMBL/GenBank/DDBJ databases">
        <authorList>
            <consortium name="DOE Joint Genome Institute"/>
            <person name="Kuo A."/>
            <person name="Ruytinx J."/>
            <person name="Rineau F."/>
            <person name="Colpaert J."/>
            <person name="Kohler A."/>
            <person name="Nagy L.G."/>
            <person name="Floudas D."/>
            <person name="Copeland A."/>
            <person name="Barry K.W."/>
            <person name="Cichocki N."/>
            <person name="Veneault-Fourrey C."/>
            <person name="LaButti K."/>
            <person name="Lindquist E.A."/>
            <person name="Lipzen A."/>
            <person name="Lundell T."/>
            <person name="Morin E."/>
            <person name="Murat C."/>
            <person name="Sun H."/>
            <person name="Tunlid A."/>
            <person name="Henrissat B."/>
            <person name="Grigoriev I.V."/>
            <person name="Hibbett D.S."/>
            <person name="Martin F."/>
            <person name="Nordberg H.P."/>
            <person name="Cantor M.N."/>
            <person name="Hua S.X."/>
        </authorList>
    </citation>
    <scope>NUCLEOTIDE SEQUENCE [LARGE SCALE GENOMIC DNA]</scope>
    <source>
        <strain evidence="2 3">UH-Slu-Lm8-n1</strain>
    </source>
</reference>
<keyword evidence="3" id="KW-1185">Reference proteome</keyword>
<dbReference type="HOGENOM" id="CLU_2528950_0_0_1"/>
<evidence type="ECO:0000256" key="1">
    <source>
        <dbReference type="SAM" id="Phobius"/>
    </source>
</evidence>
<keyword evidence="1" id="KW-0812">Transmembrane</keyword>
<evidence type="ECO:0000313" key="3">
    <source>
        <dbReference type="Proteomes" id="UP000054485"/>
    </source>
</evidence>
<dbReference type="Proteomes" id="UP000054485">
    <property type="component" value="Unassembled WGS sequence"/>
</dbReference>
<keyword evidence="1" id="KW-1133">Transmembrane helix</keyword>
<dbReference type="InParanoid" id="A0A0D0AX13"/>
<reference evidence="3" key="2">
    <citation type="submission" date="2015-01" db="EMBL/GenBank/DDBJ databases">
        <title>Evolutionary Origins and Diversification of the Mycorrhizal Mutualists.</title>
        <authorList>
            <consortium name="DOE Joint Genome Institute"/>
            <consortium name="Mycorrhizal Genomics Consortium"/>
            <person name="Kohler A."/>
            <person name="Kuo A."/>
            <person name="Nagy L.G."/>
            <person name="Floudas D."/>
            <person name="Copeland A."/>
            <person name="Barry K.W."/>
            <person name="Cichocki N."/>
            <person name="Veneault-Fourrey C."/>
            <person name="LaButti K."/>
            <person name="Lindquist E.A."/>
            <person name="Lipzen A."/>
            <person name="Lundell T."/>
            <person name="Morin E."/>
            <person name="Murat C."/>
            <person name="Riley R."/>
            <person name="Ohm R."/>
            <person name="Sun H."/>
            <person name="Tunlid A."/>
            <person name="Henrissat B."/>
            <person name="Grigoriev I.V."/>
            <person name="Hibbett D.S."/>
            <person name="Martin F."/>
        </authorList>
    </citation>
    <scope>NUCLEOTIDE SEQUENCE [LARGE SCALE GENOMIC DNA]</scope>
    <source>
        <strain evidence="3">UH-Slu-Lm8-n1</strain>
    </source>
</reference>
<organism evidence="2 3">
    <name type="scientific">Suillus luteus UH-Slu-Lm8-n1</name>
    <dbReference type="NCBI Taxonomy" id="930992"/>
    <lineage>
        <taxon>Eukaryota</taxon>
        <taxon>Fungi</taxon>
        <taxon>Dikarya</taxon>
        <taxon>Basidiomycota</taxon>
        <taxon>Agaricomycotina</taxon>
        <taxon>Agaricomycetes</taxon>
        <taxon>Agaricomycetidae</taxon>
        <taxon>Boletales</taxon>
        <taxon>Suillineae</taxon>
        <taxon>Suillaceae</taxon>
        <taxon>Suillus</taxon>
    </lineage>
</organism>
<gene>
    <name evidence="2" type="ORF">CY34DRAFT_152279</name>
</gene>